<dbReference type="GO" id="GO:0005507">
    <property type="term" value="F:copper ion binding"/>
    <property type="evidence" value="ECO:0007669"/>
    <property type="project" value="InterPro"/>
</dbReference>
<evidence type="ECO:0000256" key="3">
    <source>
        <dbReference type="ARBA" id="ARBA00023008"/>
    </source>
</evidence>
<dbReference type="GO" id="GO:0004129">
    <property type="term" value="F:cytochrome-c oxidase activity"/>
    <property type="evidence" value="ECO:0007669"/>
    <property type="project" value="InterPro"/>
</dbReference>
<dbReference type="AlphaFoldDB" id="E3H951"/>
<dbReference type="OrthoDB" id="9773456at2"/>
<dbReference type="EMBL" id="CP002281">
    <property type="protein sequence ID" value="ADO82750.1"/>
    <property type="molecule type" value="Genomic_DNA"/>
</dbReference>
<dbReference type="PROSITE" id="PS50857">
    <property type="entry name" value="COX2_CUA"/>
    <property type="match status" value="1"/>
</dbReference>
<name>E3H951_ILYPC</name>
<dbReference type="SUPFAM" id="SSF49503">
    <property type="entry name" value="Cupredoxins"/>
    <property type="match status" value="1"/>
</dbReference>
<evidence type="ECO:0000256" key="2">
    <source>
        <dbReference type="ARBA" id="ARBA00022723"/>
    </source>
</evidence>
<keyword evidence="2" id="KW-0479">Metal-binding</keyword>
<dbReference type="InterPro" id="IPR002429">
    <property type="entry name" value="CcO_II-like_C"/>
</dbReference>
<evidence type="ECO:0000313" key="6">
    <source>
        <dbReference type="Proteomes" id="UP000006875"/>
    </source>
</evidence>
<organism evidence="5 6">
    <name type="scientific">Ilyobacter polytropus (strain ATCC 51220 / DSM 2926 / LMG 16218 / CuHBu1)</name>
    <dbReference type="NCBI Taxonomy" id="572544"/>
    <lineage>
        <taxon>Bacteria</taxon>
        <taxon>Fusobacteriati</taxon>
        <taxon>Fusobacteriota</taxon>
        <taxon>Fusobacteriia</taxon>
        <taxon>Fusobacteriales</taxon>
        <taxon>Fusobacteriaceae</taxon>
        <taxon>Ilyobacter</taxon>
    </lineage>
</organism>
<dbReference type="CDD" id="cd13842">
    <property type="entry name" value="CuRO_HCO_II_like"/>
    <property type="match status" value="1"/>
</dbReference>
<gene>
    <name evidence="5" type="ordered locus">Ilyop_0968</name>
</gene>
<proteinExistence type="predicted"/>
<accession>E3H951</accession>
<dbReference type="RefSeq" id="WP_013387418.1">
    <property type="nucleotide sequence ID" value="NC_014632.1"/>
</dbReference>
<evidence type="ECO:0000256" key="1">
    <source>
        <dbReference type="ARBA" id="ARBA00004196"/>
    </source>
</evidence>
<dbReference type="HOGENOM" id="CLU_143985_0_0_0"/>
<dbReference type="PROSITE" id="PS00078">
    <property type="entry name" value="COX2"/>
    <property type="match status" value="1"/>
</dbReference>
<dbReference type="InterPro" id="IPR008972">
    <property type="entry name" value="Cupredoxin"/>
</dbReference>
<dbReference type="Pfam" id="PF13473">
    <property type="entry name" value="Cupredoxin_1"/>
    <property type="match status" value="1"/>
</dbReference>
<dbReference type="InterPro" id="IPR028096">
    <property type="entry name" value="EfeO_Cupredoxin"/>
</dbReference>
<dbReference type="GO" id="GO:0016020">
    <property type="term" value="C:membrane"/>
    <property type="evidence" value="ECO:0007669"/>
    <property type="project" value="InterPro"/>
</dbReference>
<dbReference type="InterPro" id="IPR051403">
    <property type="entry name" value="NosZ/Cyto_c_oxidase_sub2"/>
</dbReference>
<feature type="domain" description="Cytochrome oxidase subunit II copper A binding" evidence="4">
    <location>
        <begin position="38"/>
        <end position="132"/>
    </location>
</feature>
<dbReference type="Proteomes" id="UP000006875">
    <property type="component" value="Chromosome"/>
</dbReference>
<dbReference type="PROSITE" id="PS51257">
    <property type="entry name" value="PROKAR_LIPOPROTEIN"/>
    <property type="match status" value="1"/>
</dbReference>
<evidence type="ECO:0000259" key="4">
    <source>
        <dbReference type="PROSITE" id="PS50857"/>
    </source>
</evidence>
<dbReference type="GO" id="GO:0030313">
    <property type="term" value="C:cell envelope"/>
    <property type="evidence" value="ECO:0007669"/>
    <property type="project" value="UniProtKB-SubCell"/>
</dbReference>
<protein>
    <submittedName>
        <fullName evidence="5">Cytochrome c oxidase subunit II</fullName>
    </submittedName>
</protein>
<keyword evidence="3" id="KW-0186">Copper</keyword>
<dbReference type="PANTHER" id="PTHR42838:SF2">
    <property type="entry name" value="NITROUS-OXIDE REDUCTASE"/>
    <property type="match status" value="1"/>
</dbReference>
<dbReference type="STRING" id="572544.Ilyop_0968"/>
<keyword evidence="6" id="KW-1185">Reference proteome</keyword>
<evidence type="ECO:0000313" key="5">
    <source>
        <dbReference type="EMBL" id="ADO82750.1"/>
    </source>
</evidence>
<dbReference type="Gene3D" id="2.60.40.420">
    <property type="entry name" value="Cupredoxins - blue copper proteins"/>
    <property type="match status" value="1"/>
</dbReference>
<comment type="subcellular location">
    <subcellularLocation>
        <location evidence="1">Cell envelope</location>
    </subcellularLocation>
</comment>
<dbReference type="PANTHER" id="PTHR42838">
    <property type="entry name" value="CYTOCHROME C OXIDASE SUBUNIT II"/>
    <property type="match status" value="1"/>
</dbReference>
<sequence length="132" mass="14937">MKKIFVLLILLTAILGCTSRESMTKEEISPMYYSLSGKVENGVRIIDVEAYKFGFNPDIIVVNAGDKVRLRLTSLDVVHGFKLEEIGINKRIEPGKDNIVEFYANEIGTYEFRCSVFCGPGHMKMKGWLIVK</sequence>
<dbReference type="eggNOG" id="COG1622">
    <property type="taxonomic scope" value="Bacteria"/>
</dbReference>
<dbReference type="InterPro" id="IPR001505">
    <property type="entry name" value="Copper_CuA"/>
</dbReference>
<dbReference type="KEGG" id="ipo:Ilyop_0968"/>
<reference evidence="5 6" key="1">
    <citation type="journal article" date="2010" name="Stand. Genomic Sci.">
        <title>Complete genome sequence of Ilyobacter polytropus type strain (CuHbu1).</title>
        <authorList>
            <person name="Sikorski J."/>
            <person name="Chertkov O."/>
            <person name="Lapidus A."/>
            <person name="Nolan M."/>
            <person name="Lucas S."/>
            <person name="Del Rio T.G."/>
            <person name="Tice H."/>
            <person name="Cheng J.F."/>
            <person name="Tapia R."/>
            <person name="Han C."/>
            <person name="Goodwin L."/>
            <person name="Pitluck S."/>
            <person name="Liolios K."/>
            <person name="Ivanova N."/>
            <person name="Mavromatis K."/>
            <person name="Mikhailova N."/>
            <person name="Pati A."/>
            <person name="Chen A."/>
            <person name="Palaniappan K."/>
            <person name="Land M."/>
            <person name="Hauser L."/>
            <person name="Chang Y.J."/>
            <person name="Jeffries C.D."/>
            <person name="Brambilla E."/>
            <person name="Yasawong M."/>
            <person name="Rohde M."/>
            <person name="Pukall R."/>
            <person name="Spring S."/>
            <person name="Goker M."/>
            <person name="Woyke T."/>
            <person name="Bristow J."/>
            <person name="Eisen J.A."/>
            <person name="Markowitz V."/>
            <person name="Hugenholtz P."/>
            <person name="Kyrpides N.C."/>
            <person name="Klenk H.P."/>
        </authorList>
    </citation>
    <scope>NUCLEOTIDE SEQUENCE [LARGE SCALE GENOMIC DNA]</scope>
    <source>
        <strain evidence="6">ATCC 51220 / DSM 2926 / LMG 16218 / CuHBu1</strain>
    </source>
</reference>